<evidence type="ECO:0000313" key="8">
    <source>
        <dbReference type="RefSeq" id="XP_030372233.1"/>
    </source>
</evidence>
<dbReference type="PANTHER" id="PTHR22950">
    <property type="entry name" value="AMINO ACID TRANSPORTER"/>
    <property type="match status" value="1"/>
</dbReference>
<dbReference type="GO" id="GO:0015179">
    <property type="term" value="F:L-amino acid transmembrane transporter activity"/>
    <property type="evidence" value="ECO:0007669"/>
    <property type="project" value="TreeGrafter"/>
</dbReference>
<evidence type="ECO:0000259" key="6">
    <source>
        <dbReference type="Pfam" id="PF01490"/>
    </source>
</evidence>
<sequence length="174" mass="19506">MDDANFNPYEHRQVEGALSNFDALVFLLNCVLGTGLLAMPLAYKFSGLAGGTALIIFSTIVLTYGIHLLIHCMLETARRTATGYASYTDTMVYSFTQGPKWCHNWSRTSGLLVDVVLGFSHYGISVVYIVFVAYNWKQFLDYYWDTIELKSLIIAVGVCLTPLFLIRDLKVLVP</sequence>
<proteinExistence type="predicted"/>
<feature type="domain" description="Amino acid transporter transmembrane" evidence="6">
    <location>
        <begin position="19"/>
        <end position="171"/>
    </location>
</feature>
<dbReference type="InterPro" id="IPR013057">
    <property type="entry name" value="AA_transpt_TM"/>
</dbReference>
<comment type="subcellular location">
    <subcellularLocation>
        <location evidence="1">Membrane</location>
        <topology evidence="1">Multi-pass membrane protein</topology>
    </subcellularLocation>
</comment>
<dbReference type="GeneID" id="115622432"/>
<dbReference type="GO" id="GO:0005774">
    <property type="term" value="C:vacuolar membrane"/>
    <property type="evidence" value="ECO:0007669"/>
    <property type="project" value="TreeGrafter"/>
</dbReference>
<feature type="transmembrane region" description="Helical" evidence="5">
    <location>
        <begin position="49"/>
        <end position="70"/>
    </location>
</feature>
<reference evidence="8" key="1">
    <citation type="submission" date="2025-08" db="UniProtKB">
        <authorList>
            <consortium name="RefSeq"/>
        </authorList>
    </citation>
    <scope>IDENTIFICATION</scope>
    <source>
        <strain evidence="8">11010-0011.00</strain>
        <tissue evidence="8">Whole body</tissue>
    </source>
</reference>
<evidence type="ECO:0000256" key="1">
    <source>
        <dbReference type="ARBA" id="ARBA00004141"/>
    </source>
</evidence>
<name>A0A6J2TAV2_DROLE</name>
<dbReference type="PANTHER" id="PTHR22950:SF340">
    <property type="entry name" value="AMINO ACID TRANSPORTER TRANSMEMBRANE DOMAIN-CONTAINING PROTEIN-RELATED"/>
    <property type="match status" value="1"/>
</dbReference>
<feature type="transmembrane region" description="Helical" evidence="5">
    <location>
        <begin position="146"/>
        <end position="166"/>
    </location>
</feature>
<feature type="transmembrane region" description="Helical" evidence="5">
    <location>
        <begin position="111"/>
        <end position="134"/>
    </location>
</feature>
<dbReference type="RefSeq" id="XP_030372233.1">
    <property type="nucleotide sequence ID" value="XM_030516373.1"/>
</dbReference>
<dbReference type="OrthoDB" id="1684102at2759"/>
<dbReference type="Proteomes" id="UP000504634">
    <property type="component" value="Unplaced"/>
</dbReference>
<protein>
    <submittedName>
        <fullName evidence="8">Glutamate transporter polyphemus-like</fullName>
    </submittedName>
</protein>
<evidence type="ECO:0000256" key="5">
    <source>
        <dbReference type="SAM" id="Phobius"/>
    </source>
</evidence>
<dbReference type="AlphaFoldDB" id="A0A6J2TAV2"/>
<keyword evidence="4 5" id="KW-0472">Membrane</keyword>
<dbReference type="Pfam" id="PF01490">
    <property type="entry name" value="Aa_trans"/>
    <property type="match status" value="1"/>
</dbReference>
<keyword evidence="2 5" id="KW-0812">Transmembrane</keyword>
<evidence type="ECO:0000256" key="2">
    <source>
        <dbReference type="ARBA" id="ARBA00022692"/>
    </source>
</evidence>
<feature type="transmembrane region" description="Helical" evidence="5">
    <location>
        <begin position="21"/>
        <end position="43"/>
    </location>
</feature>
<gene>
    <name evidence="8" type="primary">LOC115622432</name>
</gene>
<keyword evidence="3 5" id="KW-1133">Transmembrane helix</keyword>
<evidence type="ECO:0000256" key="4">
    <source>
        <dbReference type="ARBA" id="ARBA00023136"/>
    </source>
</evidence>
<evidence type="ECO:0000313" key="7">
    <source>
        <dbReference type="Proteomes" id="UP000504634"/>
    </source>
</evidence>
<accession>A0A6J2TAV2</accession>
<evidence type="ECO:0000256" key="3">
    <source>
        <dbReference type="ARBA" id="ARBA00022989"/>
    </source>
</evidence>
<feature type="non-terminal residue" evidence="8">
    <location>
        <position position="174"/>
    </location>
</feature>
<organism evidence="7 8">
    <name type="scientific">Drosophila lebanonensis</name>
    <name type="common">Fruit fly</name>
    <name type="synonym">Scaptodrosophila lebanonensis</name>
    <dbReference type="NCBI Taxonomy" id="7225"/>
    <lineage>
        <taxon>Eukaryota</taxon>
        <taxon>Metazoa</taxon>
        <taxon>Ecdysozoa</taxon>
        <taxon>Arthropoda</taxon>
        <taxon>Hexapoda</taxon>
        <taxon>Insecta</taxon>
        <taxon>Pterygota</taxon>
        <taxon>Neoptera</taxon>
        <taxon>Endopterygota</taxon>
        <taxon>Diptera</taxon>
        <taxon>Brachycera</taxon>
        <taxon>Muscomorpha</taxon>
        <taxon>Ephydroidea</taxon>
        <taxon>Drosophilidae</taxon>
        <taxon>Scaptodrosophila</taxon>
    </lineage>
</organism>
<keyword evidence="7" id="KW-1185">Reference proteome</keyword>